<dbReference type="Gene3D" id="2.60.120.10">
    <property type="entry name" value="Jelly Rolls"/>
    <property type="match status" value="1"/>
</dbReference>
<dbReference type="AlphaFoldDB" id="A0A2P2D1J4"/>
<dbReference type="Pfam" id="PF13545">
    <property type="entry name" value="HTH_Crp_2"/>
    <property type="match status" value="1"/>
</dbReference>
<organism evidence="6 7">
    <name type="scientific">Leptospira johnsonii</name>
    <dbReference type="NCBI Taxonomy" id="1917820"/>
    <lineage>
        <taxon>Bacteria</taxon>
        <taxon>Pseudomonadati</taxon>
        <taxon>Spirochaetota</taxon>
        <taxon>Spirochaetia</taxon>
        <taxon>Leptospirales</taxon>
        <taxon>Leptospiraceae</taxon>
        <taxon>Leptospira</taxon>
    </lineage>
</organism>
<dbReference type="InterPro" id="IPR014710">
    <property type="entry name" value="RmlC-like_jellyroll"/>
</dbReference>
<accession>A0A2P2D1J4</accession>
<evidence type="ECO:0000256" key="1">
    <source>
        <dbReference type="ARBA" id="ARBA00023015"/>
    </source>
</evidence>
<dbReference type="OrthoDB" id="9798104at2"/>
<dbReference type="Pfam" id="PF00027">
    <property type="entry name" value="cNMP_binding"/>
    <property type="match status" value="1"/>
</dbReference>
<dbReference type="InterPro" id="IPR036390">
    <property type="entry name" value="WH_DNA-bd_sf"/>
</dbReference>
<dbReference type="CDD" id="cd00038">
    <property type="entry name" value="CAP_ED"/>
    <property type="match status" value="1"/>
</dbReference>
<dbReference type="PROSITE" id="PS50042">
    <property type="entry name" value="CNMP_BINDING_3"/>
    <property type="match status" value="1"/>
</dbReference>
<dbReference type="Proteomes" id="UP000245076">
    <property type="component" value="Unassembled WGS sequence"/>
</dbReference>
<dbReference type="SUPFAM" id="SSF51206">
    <property type="entry name" value="cAMP-binding domain-like"/>
    <property type="match status" value="1"/>
</dbReference>
<dbReference type="InterPro" id="IPR012318">
    <property type="entry name" value="HTH_CRP"/>
</dbReference>
<reference evidence="6 7" key="1">
    <citation type="submission" date="2018-02" db="EMBL/GenBank/DDBJ databases">
        <title>Novel Leptospira species isolated from soil and water in Japan.</title>
        <authorList>
            <person name="Nakao R."/>
            <person name="Masuzawa T."/>
        </authorList>
    </citation>
    <scope>NUCLEOTIDE SEQUENCE [LARGE SCALE GENOMIC DNA]</scope>
    <source>
        <strain evidence="6 7">E8</strain>
    </source>
</reference>
<keyword evidence="2" id="KW-0238">DNA-binding</keyword>
<feature type="domain" description="Cyclic nucleotide-binding" evidence="4">
    <location>
        <begin position="36"/>
        <end position="118"/>
    </location>
</feature>
<dbReference type="InterPro" id="IPR018490">
    <property type="entry name" value="cNMP-bd_dom_sf"/>
</dbReference>
<dbReference type="GO" id="GO:0006355">
    <property type="term" value="P:regulation of DNA-templated transcription"/>
    <property type="evidence" value="ECO:0007669"/>
    <property type="project" value="InterPro"/>
</dbReference>
<keyword evidence="3" id="KW-0804">Transcription</keyword>
<sequence length="228" mass="26196">MTKTLSVQASDHWAEIQREFPNEISSIGIRKKILKGEVVFGERDPYDGFFEIISGIFKVYSLSPDGKEAILKVFYPGELIASHPIFQPQEPCFYPAFCEALKDGELTYYPKREFTSFLFENNKALYLFSAVTIQHLNYFRKKLVENLHLSVKDRILNFLKECGAIQKFITLPITKNQLASLIGTTPESVSRAFRSLLDESILEEKDSSYKIIKENGPKETHEFPALRQ</sequence>
<evidence type="ECO:0000259" key="4">
    <source>
        <dbReference type="PROSITE" id="PS50042"/>
    </source>
</evidence>
<keyword evidence="1" id="KW-0805">Transcription regulation</keyword>
<comment type="caution">
    <text evidence="6">The sequence shown here is derived from an EMBL/GenBank/DDBJ whole genome shotgun (WGS) entry which is preliminary data.</text>
</comment>
<dbReference type="EMBL" id="BFAY01000008">
    <property type="protein sequence ID" value="GBF38508.1"/>
    <property type="molecule type" value="Genomic_DNA"/>
</dbReference>
<evidence type="ECO:0000256" key="3">
    <source>
        <dbReference type="ARBA" id="ARBA00023163"/>
    </source>
</evidence>
<dbReference type="RefSeq" id="WP_108928232.1">
    <property type="nucleotide sequence ID" value="NZ_BFAY01000008.1"/>
</dbReference>
<dbReference type="SMART" id="SM00419">
    <property type="entry name" value="HTH_CRP"/>
    <property type="match status" value="1"/>
</dbReference>
<proteinExistence type="predicted"/>
<feature type="domain" description="HTH crp-type" evidence="5">
    <location>
        <begin position="149"/>
        <end position="215"/>
    </location>
</feature>
<dbReference type="InterPro" id="IPR000595">
    <property type="entry name" value="cNMP-bd_dom"/>
</dbReference>
<name>A0A2P2D1J4_9LEPT</name>
<gene>
    <name evidence="6" type="ORF">LPTSP1_15010</name>
</gene>
<dbReference type="PROSITE" id="PS51063">
    <property type="entry name" value="HTH_CRP_2"/>
    <property type="match status" value="1"/>
</dbReference>
<evidence type="ECO:0000256" key="2">
    <source>
        <dbReference type="ARBA" id="ARBA00023125"/>
    </source>
</evidence>
<protein>
    <submittedName>
        <fullName evidence="6">Cyclic nucleotide-binding domain protein</fullName>
    </submittedName>
</protein>
<evidence type="ECO:0000259" key="5">
    <source>
        <dbReference type="PROSITE" id="PS51063"/>
    </source>
</evidence>
<dbReference type="GO" id="GO:0003677">
    <property type="term" value="F:DNA binding"/>
    <property type="evidence" value="ECO:0007669"/>
    <property type="project" value="UniProtKB-KW"/>
</dbReference>
<dbReference type="SUPFAM" id="SSF46785">
    <property type="entry name" value="Winged helix' DNA-binding domain"/>
    <property type="match status" value="1"/>
</dbReference>
<keyword evidence="7" id="KW-1185">Reference proteome</keyword>
<dbReference type="SMART" id="SM00100">
    <property type="entry name" value="cNMP"/>
    <property type="match status" value="1"/>
</dbReference>
<evidence type="ECO:0000313" key="6">
    <source>
        <dbReference type="EMBL" id="GBF38508.1"/>
    </source>
</evidence>
<evidence type="ECO:0000313" key="7">
    <source>
        <dbReference type="Proteomes" id="UP000245076"/>
    </source>
</evidence>